<gene>
    <name evidence="2" type="ORF">OKA104_LOCUS30285</name>
</gene>
<dbReference type="SMART" id="SM00368">
    <property type="entry name" value="LRR_RI"/>
    <property type="match status" value="1"/>
</dbReference>
<evidence type="ECO:0000256" key="1">
    <source>
        <dbReference type="ARBA" id="ARBA00022737"/>
    </source>
</evidence>
<dbReference type="PANTHER" id="PTHR24111:SF0">
    <property type="entry name" value="LEUCINE-RICH REPEAT-CONTAINING PROTEIN"/>
    <property type="match status" value="1"/>
</dbReference>
<protein>
    <submittedName>
        <fullName evidence="2">Uncharacterized protein</fullName>
    </submittedName>
</protein>
<comment type="caution">
    <text evidence="2">The sequence shown here is derived from an EMBL/GenBank/DDBJ whole genome shotgun (WGS) entry which is preliminary data.</text>
</comment>
<evidence type="ECO:0000313" key="2">
    <source>
        <dbReference type="EMBL" id="CAF4009615.1"/>
    </source>
</evidence>
<dbReference type="InterPro" id="IPR052201">
    <property type="entry name" value="LRR-containing_regulator"/>
</dbReference>
<feature type="non-terminal residue" evidence="2">
    <location>
        <position position="1"/>
    </location>
</feature>
<dbReference type="Gene3D" id="3.80.10.10">
    <property type="entry name" value="Ribonuclease Inhibitor"/>
    <property type="match status" value="1"/>
</dbReference>
<sequence length="114" mass="12619">MILELNGNAGSYCTTVTAAFQIRNDKTITKMDLRRKNIDDNDIKFVSEALHNNETITDLDLSQNKIGNTGAQHLAEALQNNKSSSMLTNHYGGQRNRTGVEGAKYFADALKTNK</sequence>
<dbReference type="InterPro" id="IPR032675">
    <property type="entry name" value="LRR_dom_sf"/>
</dbReference>
<organism evidence="2 3">
    <name type="scientific">Adineta steineri</name>
    <dbReference type="NCBI Taxonomy" id="433720"/>
    <lineage>
        <taxon>Eukaryota</taxon>
        <taxon>Metazoa</taxon>
        <taxon>Spiralia</taxon>
        <taxon>Gnathifera</taxon>
        <taxon>Rotifera</taxon>
        <taxon>Eurotatoria</taxon>
        <taxon>Bdelloidea</taxon>
        <taxon>Adinetida</taxon>
        <taxon>Adinetidae</taxon>
        <taxon>Adineta</taxon>
    </lineage>
</organism>
<dbReference type="PANTHER" id="PTHR24111">
    <property type="entry name" value="LEUCINE-RICH REPEAT-CONTAINING PROTEIN 34"/>
    <property type="match status" value="1"/>
</dbReference>
<evidence type="ECO:0000313" key="3">
    <source>
        <dbReference type="Proteomes" id="UP000663881"/>
    </source>
</evidence>
<keyword evidence="1" id="KW-0677">Repeat</keyword>
<name>A0A819PH87_9BILA</name>
<dbReference type="Proteomes" id="UP000663881">
    <property type="component" value="Unassembled WGS sequence"/>
</dbReference>
<dbReference type="AlphaFoldDB" id="A0A819PH87"/>
<proteinExistence type="predicted"/>
<dbReference type="SUPFAM" id="SSF52047">
    <property type="entry name" value="RNI-like"/>
    <property type="match status" value="1"/>
</dbReference>
<accession>A0A819PH87</accession>
<reference evidence="2" key="1">
    <citation type="submission" date="2021-02" db="EMBL/GenBank/DDBJ databases">
        <authorList>
            <person name="Nowell W R."/>
        </authorList>
    </citation>
    <scope>NUCLEOTIDE SEQUENCE</scope>
</reference>
<dbReference type="EMBL" id="CAJOAY010003218">
    <property type="protein sequence ID" value="CAF4009615.1"/>
    <property type="molecule type" value="Genomic_DNA"/>
</dbReference>